<dbReference type="AlphaFoldDB" id="A0A918NYG4"/>
<dbReference type="EMBL" id="BMVU01000053">
    <property type="protein sequence ID" value="GGY04289.1"/>
    <property type="molecule type" value="Genomic_DNA"/>
</dbReference>
<organism evidence="2 3">
    <name type="scientific">Streptomyces minutiscleroticus</name>
    <dbReference type="NCBI Taxonomy" id="68238"/>
    <lineage>
        <taxon>Bacteria</taxon>
        <taxon>Bacillati</taxon>
        <taxon>Actinomycetota</taxon>
        <taxon>Actinomycetes</taxon>
        <taxon>Kitasatosporales</taxon>
        <taxon>Streptomycetaceae</taxon>
        <taxon>Streptomyces</taxon>
    </lineage>
</organism>
<sequence length="76" mass="8436">MLRRVVFGAATRAARPSAPDYAYYQQAKDRCGGNRTALPVACRLIRRARHPLRAPGDSLMPGARPLQRSPGRTPRH</sequence>
<evidence type="ECO:0000256" key="1">
    <source>
        <dbReference type="SAM" id="MobiDB-lite"/>
    </source>
</evidence>
<comment type="caution">
    <text evidence="2">The sequence shown here is derived from an EMBL/GenBank/DDBJ whole genome shotgun (WGS) entry which is preliminary data.</text>
</comment>
<evidence type="ECO:0000313" key="2">
    <source>
        <dbReference type="EMBL" id="GGY04289.1"/>
    </source>
</evidence>
<keyword evidence="3" id="KW-1185">Reference proteome</keyword>
<reference evidence="2" key="2">
    <citation type="submission" date="2020-09" db="EMBL/GenBank/DDBJ databases">
        <authorList>
            <person name="Sun Q."/>
            <person name="Ohkuma M."/>
        </authorList>
    </citation>
    <scope>NUCLEOTIDE SEQUENCE</scope>
    <source>
        <strain evidence="2">JCM 4790</strain>
    </source>
</reference>
<accession>A0A918NYG4</accession>
<name>A0A918NYG4_9ACTN</name>
<protein>
    <submittedName>
        <fullName evidence="2">Uncharacterized protein</fullName>
    </submittedName>
</protein>
<dbReference type="Proteomes" id="UP000619244">
    <property type="component" value="Unassembled WGS sequence"/>
</dbReference>
<proteinExistence type="predicted"/>
<gene>
    <name evidence="2" type="ORF">GCM10010358_67260</name>
</gene>
<evidence type="ECO:0000313" key="3">
    <source>
        <dbReference type="Proteomes" id="UP000619244"/>
    </source>
</evidence>
<reference evidence="2" key="1">
    <citation type="journal article" date="2014" name="Int. J. Syst. Evol. Microbiol.">
        <title>Complete genome sequence of Corynebacterium casei LMG S-19264T (=DSM 44701T), isolated from a smear-ripened cheese.</title>
        <authorList>
            <consortium name="US DOE Joint Genome Institute (JGI-PGF)"/>
            <person name="Walter F."/>
            <person name="Albersmeier A."/>
            <person name="Kalinowski J."/>
            <person name="Ruckert C."/>
        </authorList>
    </citation>
    <scope>NUCLEOTIDE SEQUENCE</scope>
    <source>
        <strain evidence="2">JCM 4790</strain>
    </source>
</reference>
<feature type="region of interest" description="Disordered" evidence="1">
    <location>
        <begin position="51"/>
        <end position="76"/>
    </location>
</feature>